<evidence type="ECO:0000313" key="2">
    <source>
        <dbReference type="EMBL" id="KKN14868.1"/>
    </source>
</evidence>
<comment type="caution">
    <text evidence="2">The sequence shown here is derived from an EMBL/GenBank/DDBJ whole genome shotgun (WGS) entry which is preliminary data.</text>
</comment>
<sequence length="454" mass="48762">MNTEVLHIEVAAGGAGQPALPAKLQFPMESVGYSAKEFVLSGVAAAYAPPDGTALSENGQWGVTKCSNEAYVTRAVVYRPLDAEAFNGTVIVEWMNVTSGSDSSPVWIYTHNELIREGYVLISLSAQAAGVESTKAMDKKRYARLLHPGDIYSYDIFSQVGRAVRNQAEILLGGLSPKRIMGAGESQSAYRLVTYVNAIHLLSPVYEGYLLQSRPEKGAPLNTRDDVSGSTEVRSDLGVPVLIFQTETDVNAVTRQVDTATYRLWEVAGTAHFDAYGGGLGLMDTGDGEGAVRALQALRNPPDNVFGFIRCDKAINTGPMSFVLNAAVHALNEWIKTGLPPSSVQTLQATDFTLYNPSFVRDEFGNARGGIRTPFVDVPLAALAGTGNTGNQEFCLFFGTTEPFTPAELINLYSTQEGFLAKWNKAVEAAVESGVIRPADAKSLIDAAFSLKVL</sequence>
<feature type="domain" description="Alpha/beta hydrolase" evidence="1">
    <location>
        <begin position="14"/>
        <end position="445"/>
    </location>
</feature>
<organism evidence="2">
    <name type="scientific">marine sediment metagenome</name>
    <dbReference type="NCBI Taxonomy" id="412755"/>
    <lineage>
        <taxon>unclassified sequences</taxon>
        <taxon>metagenomes</taxon>
        <taxon>ecological metagenomes</taxon>
    </lineage>
</organism>
<accession>A0A0F9RC93</accession>
<evidence type="ECO:0000259" key="1">
    <source>
        <dbReference type="Pfam" id="PF20091"/>
    </source>
</evidence>
<gene>
    <name evidence="2" type="ORF">LCGC14_0991790</name>
</gene>
<dbReference type="AlphaFoldDB" id="A0A0F9RC93"/>
<protein>
    <recommendedName>
        <fullName evidence="1">Alpha/beta hydrolase domain-containing protein</fullName>
    </recommendedName>
</protein>
<dbReference type="Pfam" id="PF20091">
    <property type="entry name" value="Abhydrolase_10"/>
    <property type="match status" value="1"/>
</dbReference>
<proteinExistence type="predicted"/>
<dbReference type="InterPro" id="IPR045394">
    <property type="entry name" value="Abhydrolase_dom"/>
</dbReference>
<dbReference type="EMBL" id="LAZR01003774">
    <property type="protein sequence ID" value="KKN14868.1"/>
    <property type="molecule type" value="Genomic_DNA"/>
</dbReference>
<name>A0A0F9RC93_9ZZZZ</name>
<reference evidence="2" key="1">
    <citation type="journal article" date="2015" name="Nature">
        <title>Complex archaea that bridge the gap between prokaryotes and eukaryotes.</title>
        <authorList>
            <person name="Spang A."/>
            <person name="Saw J.H."/>
            <person name="Jorgensen S.L."/>
            <person name="Zaremba-Niedzwiedzka K."/>
            <person name="Martijn J."/>
            <person name="Lind A.E."/>
            <person name="van Eijk R."/>
            <person name="Schleper C."/>
            <person name="Guy L."/>
            <person name="Ettema T.J."/>
        </authorList>
    </citation>
    <scope>NUCLEOTIDE SEQUENCE</scope>
</reference>